<feature type="compositionally biased region" description="Acidic residues" evidence="2">
    <location>
        <begin position="374"/>
        <end position="383"/>
    </location>
</feature>
<proteinExistence type="predicted"/>
<feature type="coiled-coil region" evidence="1">
    <location>
        <begin position="149"/>
        <end position="176"/>
    </location>
</feature>
<feature type="compositionally biased region" description="Basic and acidic residues" evidence="2">
    <location>
        <begin position="448"/>
        <end position="457"/>
    </location>
</feature>
<feature type="region of interest" description="Disordered" evidence="2">
    <location>
        <begin position="343"/>
        <end position="387"/>
    </location>
</feature>
<feature type="compositionally biased region" description="Basic and acidic residues" evidence="2">
    <location>
        <begin position="468"/>
        <end position="486"/>
    </location>
</feature>
<feature type="compositionally biased region" description="Acidic residues" evidence="2">
    <location>
        <begin position="63"/>
        <end position="72"/>
    </location>
</feature>
<keyword evidence="4" id="KW-1185">Reference proteome</keyword>
<dbReference type="Proteomes" id="UP001164746">
    <property type="component" value="Chromosome 3"/>
</dbReference>
<feature type="compositionally biased region" description="Acidic residues" evidence="2">
    <location>
        <begin position="435"/>
        <end position="447"/>
    </location>
</feature>
<evidence type="ECO:0000256" key="1">
    <source>
        <dbReference type="SAM" id="Coils"/>
    </source>
</evidence>
<feature type="region of interest" description="Disordered" evidence="2">
    <location>
        <begin position="63"/>
        <end position="142"/>
    </location>
</feature>
<feature type="compositionally biased region" description="Basic and acidic residues" evidence="2">
    <location>
        <begin position="508"/>
        <end position="535"/>
    </location>
</feature>
<reference evidence="3" key="1">
    <citation type="submission" date="2022-11" db="EMBL/GenBank/DDBJ databases">
        <title>Centuries of genome instability and evolution in soft-shell clam transmissible cancer (bioRxiv).</title>
        <authorList>
            <person name="Hart S.F.M."/>
            <person name="Yonemitsu M.A."/>
            <person name="Giersch R.M."/>
            <person name="Beal B.F."/>
            <person name="Arriagada G."/>
            <person name="Davis B.W."/>
            <person name="Ostrander E.A."/>
            <person name="Goff S.P."/>
            <person name="Metzger M.J."/>
        </authorList>
    </citation>
    <scope>NUCLEOTIDE SEQUENCE</scope>
    <source>
        <strain evidence="3">MELC-2E11</strain>
        <tissue evidence="3">Siphon/mantle</tissue>
    </source>
</reference>
<feature type="compositionally biased region" description="Basic and acidic residues" evidence="2">
    <location>
        <begin position="343"/>
        <end position="352"/>
    </location>
</feature>
<feature type="compositionally biased region" description="Polar residues" evidence="2">
    <location>
        <begin position="488"/>
        <end position="507"/>
    </location>
</feature>
<accession>A0ABY7DLD7</accession>
<evidence type="ECO:0000313" key="4">
    <source>
        <dbReference type="Proteomes" id="UP001164746"/>
    </source>
</evidence>
<feature type="region of interest" description="Disordered" evidence="2">
    <location>
        <begin position="407"/>
        <end position="535"/>
    </location>
</feature>
<feature type="compositionally biased region" description="Basic and acidic residues" evidence="2">
    <location>
        <begin position="425"/>
        <end position="434"/>
    </location>
</feature>
<keyword evidence="1" id="KW-0175">Coiled coil</keyword>
<feature type="compositionally biased region" description="Polar residues" evidence="2">
    <location>
        <begin position="89"/>
        <end position="98"/>
    </location>
</feature>
<organism evidence="3 4">
    <name type="scientific">Mya arenaria</name>
    <name type="common">Soft-shell clam</name>
    <dbReference type="NCBI Taxonomy" id="6604"/>
    <lineage>
        <taxon>Eukaryota</taxon>
        <taxon>Metazoa</taxon>
        <taxon>Spiralia</taxon>
        <taxon>Lophotrochozoa</taxon>
        <taxon>Mollusca</taxon>
        <taxon>Bivalvia</taxon>
        <taxon>Autobranchia</taxon>
        <taxon>Heteroconchia</taxon>
        <taxon>Euheterodonta</taxon>
        <taxon>Imparidentia</taxon>
        <taxon>Neoheterodontei</taxon>
        <taxon>Myida</taxon>
        <taxon>Myoidea</taxon>
        <taxon>Myidae</taxon>
        <taxon>Mya</taxon>
    </lineage>
</organism>
<dbReference type="EMBL" id="CP111014">
    <property type="protein sequence ID" value="WAQ98504.1"/>
    <property type="molecule type" value="Genomic_DNA"/>
</dbReference>
<sequence length="576" mass="65496">MLDDVVWNMKYQKEGDGGGKRKCWMMRYGICVNCRRETEMLVNVEKDKIVGWITMVSHRDENVGDIDSDAENTEPQSKAMKRLDKSEQGLGQISSSKNGAGEKSDKQENDSEPKSASQDGEDKRHRDNQPEGDVTKDELFTEQSTDQKIAQLLSTIELLKKENIDLKQSVDAAEKKLSQEIEIITNDMKKVIDDKVEAVRQKIDIEEMTRTISYFEESIRQAKQQPGKLDKKIKEQKENEKKQIKELHDSQSKIRSLECSKKQLLDEVTSLKTSNNDLVKTNDSLRQKLTRINDEKDALRKRLKISEEDRNLDGHCLDVCWDYDAAVKDSLTNLTVTSKIKELKPERSKEAENTGSPSQNGVQIPSEKDTTLPLEEESEEEMTGNDIGGRCKMIKYKNDIAVKCISPKSMTGSECTGHVPAEGNNEEKAEKGAEENEGGEEEEEDEGKGDKTEEKIESGSFKQAAPDVTKDKQELKDDTDCKKEANSKLANKNDYSAEFKSNFNAKTEGNERNGDKSQHDVEPKKEKQTKEDEHKENVIYLKFDFDTLTTSHKQTISEIRRIVHAQLKDEVVKRTD</sequence>
<feature type="compositionally biased region" description="Basic and acidic residues" evidence="2">
    <location>
        <begin position="100"/>
        <end position="113"/>
    </location>
</feature>
<feature type="coiled-coil region" evidence="1">
    <location>
        <begin position="205"/>
        <end position="309"/>
    </location>
</feature>
<name>A0ABY7DLD7_MYAAR</name>
<protein>
    <submittedName>
        <fullName evidence="3">Uncharacterized protein</fullName>
    </submittedName>
</protein>
<feature type="compositionally biased region" description="Basic and acidic residues" evidence="2">
    <location>
        <begin position="120"/>
        <end position="139"/>
    </location>
</feature>
<evidence type="ECO:0000313" key="3">
    <source>
        <dbReference type="EMBL" id="WAQ98504.1"/>
    </source>
</evidence>
<feature type="compositionally biased region" description="Polar residues" evidence="2">
    <location>
        <begin position="353"/>
        <end position="363"/>
    </location>
</feature>
<evidence type="ECO:0000256" key="2">
    <source>
        <dbReference type="SAM" id="MobiDB-lite"/>
    </source>
</evidence>
<gene>
    <name evidence="3" type="ORF">MAR_022877</name>
</gene>